<dbReference type="GO" id="GO:0005886">
    <property type="term" value="C:plasma membrane"/>
    <property type="evidence" value="ECO:0007669"/>
    <property type="project" value="TreeGrafter"/>
</dbReference>
<keyword evidence="6" id="KW-0012">Acyltransferase</keyword>
<dbReference type="InterPro" id="IPR014043">
    <property type="entry name" value="Acyl_transferase_dom"/>
</dbReference>
<dbReference type="PANTHER" id="PTHR43775:SF37">
    <property type="entry name" value="SI:DKEY-61P9.11"/>
    <property type="match status" value="1"/>
</dbReference>
<dbReference type="Gene3D" id="1.10.1200.10">
    <property type="entry name" value="ACP-like"/>
    <property type="match status" value="1"/>
</dbReference>
<dbReference type="EMBL" id="JARAWC010000033">
    <property type="protein sequence ID" value="MDX2964694.1"/>
    <property type="molecule type" value="Genomic_DNA"/>
</dbReference>
<dbReference type="PANTHER" id="PTHR43775">
    <property type="entry name" value="FATTY ACID SYNTHASE"/>
    <property type="match status" value="1"/>
</dbReference>
<evidence type="ECO:0000313" key="7">
    <source>
        <dbReference type="EMBL" id="MDX3021920.1"/>
    </source>
</evidence>
<dbReference type="Proteomes" id="UP001272987">
    <property type="component" value="Unassembled WGS sequence"/>
</dbReference>
<dbReference type="GO" id="GO:0005737">
    <property type="term" value="C:cytoplasm"/>
    <property type="evidence" value="ECO:0007669"/>
    <property type="project" value="TreeGrafter"/>
</dbReference>
<dbReference type="InterPro" id="IPR016036">
    <property type="entry name" value="Malonyl_transacylase_ACP-bd"/>
</dbReference>
<dbReference type="Proteomes" id="UP001282288">
    <property type="component" value="Unassembled WGS sequence"/>
</dbReference>
<dbReference type="GO" id="GO:0006633">
    <property type="term" value="P:fatty acid biosynthetic process"/>
    <property type="evidence" value="ECO:0007669"/>
    <property type="project" value="TreeGrafter"/>
</dbReference>
<organism evidence="6 9">
    <name type="scientific">Streptomyces acidiscabies</name>
    <dbReference type="NCBI Taxonomy" id="42234"/>
    <lineage>
        <taxon>Bacteria</taxon>
        <taxon>Bacillati</taxon>
        <taxon>Actinomycetota</taxon>
        <taxon>Actinomycetes</taxon>
        <taxon>Kitasatosporales</taxon>
        <taxon>Streptomycetaceae</taxon>
        <taxon>Streptomyces</taxon>
    </lineage>
</organism>
<feature type="region of interest" description="Disordered" evidence="4">
    <location>
        <begin position="332"/>
        <end position="435"/>
    </location>
</feature>
<dbReference type="InterPro" id="IPR009081">
    <property type="entry name" value="PP-bd_ACP"/>
</dbReference>
<sequence>MSLCIVLFPGQGAYVPGALSALAEAEPVVGEVLAEVDLAAAGLGHRPVSRLLVDTGAPTLGELVASAPQDLHLAIFASEMALFRLLTERLGVRPDVLLGHSFGELVALVAAGAHDLEHGVALVAARDKAFAACPPQAGGMVALEVSAGRAGHLLAALAEGEVCVAADNGPRQCVVSGPKEAVGRVRKAAEAVGISATELRVPYPFHSHGLAGVAHEFAVRAGELAPRPLRYRLYSAILGRYFGDDAHAALVAGHLVRPTRFADAVRALHAEGAEVFVECGAKGVLSDLVTGIVPGVRAVAPLRRRVGVREFVGALGGLVSGGGVVGETALEGVTPGGVVPKQPALRGAGSERPAPSGPASEGVTPERSVPKQAAPSGPALERVAPDGSVLKQPAPSRPSPEAAAPRDAASRQPQTVVPARDSQPEPPATPTSLPGHAELVRVLRDLYAQALGYPPDVLTPGADLEADLGIDSIKQVELFSQALERYGRRLPPDGSRLTSYTTLDDLATLLLDLPTAAGR</sequence>
<protein>
    <submittedName>
        <fullName evidence="6">Acyltransferase domain-containing protein</fullName>
    </submittedName>
</protein>
<feature type="domain" description="Carrier" evidence="5">
    <location>
        <begin position="434"/>
        <end position="514"/>
    </location>
</feature>
<keyword evidence="6" id="KW-0808">Transferase</keyword>
<evidence type="ECO:0000256" key="4">
    <source>
        <dbReference type="SAM" id="MobiDB-lite"/>
    </source>
</evidence>
<dbReference type="GO" id="GO:0004312">
    <property type="term" value="F:fatty acid synthase activity"/>
    <property type="evidence" value="ECO:0007669"/>
    <property type="project" value="TreeGrafter"/>
</dbReference>
<dbReference type="GO" id="GO:0071770">
    <property type="term" value="P:DIM/DIP cell wall layer assembly"/>
    <property type="evidence" value="ECO:0007669"/>
    <property type="project" value="TreeGrafter"/>
</dbReference>
<evidence type="ECO:0000313" key="6">
    <source>
        <dbReference type="EMBL" id="MDX2964694.1"/>
    </source>
</evidence>
<keyword evidence="2" id="KW-0597">Phosphoprotein</keyword>
<dbReference type="EMBL" id="JARAWP010000018">
    <property type="protein sequence ID" value="MDX3021920.1"/>
    <property type="molecule type" value="Genomic_DNA"/>
</dbReference>
<evidence type="ECO:0000256" key="1">
    <source>
        <dbReference type="ARBA" id="ARBA00022450"/>
    </source>
</evidence>
<dbReference type="SUPFAM" id="SSF52151">
    <property type="entry name" value="FabD/lysophospholipase-like"/>
    <property type="match status" value="1"/>
</dbReference>
<keyword evidence="3" id="KW-0045">Antibiotic biosynthesis</keyword>
<proteinExistence type="predicted"/>
<dbReference type="GO" id="GO:0017000">
    <property type="term" value="P:antibiotic biosynthetic process"/>
    <property type="evidence" value="ECO:0007669"/>
    <property type="project" value="UniProtKB-KW"/>
</dbReference>
<evidence type="ECO:0000313" key="8">
    <source>
        <dbReference type="Proteomes" id="UP001272987"/>
    </source>
</evidence>
<dbReference type="InterPro" id="IPR016035">
    <property type="entry name" value="Acyl_Trfase/lysoPLipase"/>
</dbReference>
<dbReference type="Pfam" id="PF00550">
    <property type="entry name" value="PP-binding"/>
    <property type="match status" value="1"/>
</dbReference>
<dbReference type="InterPro" id="IPR050091">
    <property type="entry name" value="PKS_NRPS_Biosynth_Enz"/>
</dbReference>
<dbReference type="PROSITE" id="PS50075">
    <property type="entry name" value="CARRIER"/>
    <property type="match status" value="1"/>
</dbReference>
<dbReference type="InterPro" id="IPR001227">
    <property type="entry name" value="Ac_transferase_dom_sf"/>
</dbReference>
<evidence type="ECO:0000259" key="5">
    <source>
        <dbReference type="PROSITE" id="PS50075"/>
    </source>
</evidence>
<reference evidence="6 8" key="1">
    <citation type="journal article" date="2023" name="Microb. Genom.">
        <title>Mesoterricola silvestris gen. nov., sp. nov., Mesoterricola sediminis sp. nov., Geothrix oryzae sp. nov., Geothrix edaphica sp. nov., Geothrix rubra sp. nov., and Geothrix limicola sp. nov., six novel members of Acidobacteriota isolated from soils.</title>
        <authorList>
            <person name="Weisberg A.J."/>
            <person name="Pearce E."/>
            <person name="Kramer C.G."/>
            <person name="Chang J.H."/>
            <person name="Clarke C.R."/>
        </authorList>
    </citation>
    <scope>NUCLEOTIDE SEQUENCE</scope>
    <source>
        <strain evidence="7 8">NB05-1H</strain>
        <strain evidence="6">NRRL_B-16521</strain>
    </source>
</reference>
<dbReference type="AlphaFoldDB" id="A0AAP6BH71"/>
<dbReference type="SUPFAM" id="SSF47336">
    <property type="entry name" value="ACP-like"/>
    <property type="match status" value="1"/>
</dbReference>
<comment type="caution">
    <text evidence="6">The sequence shown here is derived from an EMBL/GenBank/DDBJ whole genome shotgun (WGS) entry which is preliminary data.</text>
</comment>
<name>A0AAP6BH71_9ACTN</name>
<dbReference type="Pfam" id="PF00698">
    <property type="entry name" value="Acyl_transf_1"/>
    <property type="match status" value="1"/>
</dbReference>
<dbReference type="InterPro" id="IPR036736">
    <property type="entry name" value="ACP-like_sf"/>
</dbReference>
<keyword evidence="1" id="KW-0596">Phosphopantetheine</keyword>
<evidence type="ECO:0000256" key="3">
    <source>
        <dbReference type="ARBA" id="ARBA00023194"/>
    </source>
</evidence>
<accession>A0AAP6BH71</accession>
<dbReference type="RefSeq" id="WP_010360352.1">
    <property type="nucleotide sequence ID" value="NZ_BCMK01000001.1"/>
</dbReference>
<dbReference type="SUPFAM" id="SSF55048">
    <property type="entry name" value="Probable ACP-binding domain of malonyl-CoA ACP transacylase"/>
    <property type="match status" value="1"/>
</dbReference>
<feature type="compositionally biased region" description="Low complexity" evidence="4">
    <location>
        <begin position="399"/>
        <end position="414"/>
    </location>
</feature>
<dbReference type="GeneID" id="69813844"/>
<gene>
    <name evidence="6" type="ORF">PV399_33975</name>
    <name evidence="7" type="ORF">PV666_29110</name>
</gene>
<dbReference type="SMART" id="SM00827">
    <property type="entry name" value="PKS_AT"/>
    <property type="match status" value="1"/>
</dbReference>
<evidence type="ECO:0000313" key="9">
    <source>
        <dbReference type="Proteomes" id="UP001282288"/>
    </source>
</evidence>
<evidence type="ECO:0000256" key="2">
    <source>
        <dbReference type="ARBA" id="ARBA00022553"/>
    </source>
</evidence>
<dbReference type="Gene3D" id="3.40.366.10">
    <property type="entry name" value="Malonyl-Coenzyme A Acyl Carrier Protein, domain 2"/>
    <property type="match status" value="1"/>
</dbReference>
<keyword evidence="8" id="KW-1185">Reference proteome</keyword>